<comment type="caution">
    <text evidence="3">The sequence shown here is derived from an EMBL/GenBank/DDBJ whole genome shotgun (WGS) entry which is preliminary data.</text>
</comment>
<dbReference type="CDD" id="cd07828">
    <property type="entry name" value="lipocalin_heme-bd-THAP4-like"/>
    <property type="match status" value="1"/>
</dbReference>
<reference evidence="3 4" key="1">
    <citation type="journal article" date="2021" name="J. Hered.">
        <title>A chromosome-level genome assembly of the parasitoid wasp, Cotesia glomerata (Hymenoptera: Braconidae).</title>
        <authorList>
            <person name="Pinto B.J."/>
            <person name="Weis J.J."/>
            <person name="Gamble T."/>
            <person name="Ode P.J."/>
            <person name="Paul R."/>
            <person name="Zaspel J.M."/>
        </authorList>
    </citation>
    <scope>NUCLEOTIDE SEQUENCE [LARGE SCALE GENOMIC DNA]</scope>
    <source>
        <strain evidence="3">CgM1</strain>
    </source>
</reference>
<gene>
    <name evidence="3" type="ORF">KQX54_003075</name>
</gene>
<feature type="domain" description="THAP4-like heme-binding" evidence="2">
    <location>
        <begin position="20"/>
        <end position="173"/>
    </location>
</feature>
<evidence type="ECO:0000313" key="3">
    <source>
        <dbReference type="EMBL" id="KAH0566667.1"/>
    </source>
</evidence>
<dbReference type="AlphaFoldDB" id="A0AAV7J686"/>
<dbReference type="InterPro" id="IPR012674">
    <property type="entry name" value="Calycin"/>
</dbReference>
<dbReference type="InterPro" id="IPR045165">
    <property type="entry name" value="Nitrobindin"/>
</dbReference>
<dbReference type="InterPro" id="IPR014878">
    <property type="entry name" value="THAP4-like_heme-bd"/>
</dbReference>
<keyword evidence="4" id="KW-1185">Reference proteome</keyword>
<dbReference type="PANTHER" id="PTHR15854:SF4">
    <property type="entry name" value="PEROXYNITRITE ISOMERASE THAP4"/>
    <property type="match status" value="1"/>
</dbReference>
<organism evidence="3 4">
    <name type="scientific">Cotesia glomerata</name>
    <name type="common">Lepidopteran parasitic wasp</name>
    <name type="synonym">Apanteles glomeratus</name>
    <dbReference type="NCBI Taxonomy" id="32391"/>
    <lineage>
        <taxon>Eukaryota</taxon>
        <taxon>Metazoa</taxon>
        <taxon>Ecdysozoa</taxon>
        <taxon>Arthropoda</taxon>
        <taxon>Hexapoda</taxon>
        <taxon>Insecta</taxon>
        <taxon>Pterygota</taxon>
        <taxon>Neoptera</taxon>
        <taxon>Endopterygota</taxon>
        <taxon>Hymenoptera</taxon>
        <taxon>Apocrita</taxon>
        <taxon>Ichneumonoidea</taxon>
        <taxon>Braconidae</taxon>
        <taxon>Microgastrinae</taxon>
        <taxon>Cotesia</taxon>
    </lineage>
</organism>
<dbReference type="Gene3D" id="2.40.128.20">
    <property type="match status" value="1"/>
</dbReference>
<protein>
    <recommendedName>
        <fullName evidence="2">THAP4-like heme-binding domain-containing protein</fullName>
    </recommendedName>
</protein>
<sequence length="175" mass="20189">MEFLFILDLDMNRLPVHNALKSLSWLEGTWRTEVPGEGKFPTIKPFGYLEEIKFTSIGQPMLNYEAQSWHPEKKNPMHREVGFLKIIPGTNKVKLILSHNFGLATIEEGVVDRLNIKLDSTSVCRVTEGTKDPAVTRIKREFIRKENSLEQVIYMTTSNTQELTEHLRATYIKID</sequence>
<dbReference type="PANTHER" id="PTHR15854">
    <property type="entry name" value="THAP4 PROTEIN"/>
    <property type="match status" value="1"/>
</dbReference>
<proteinExistence type="predicted"/>
<dbReference type="Proteomes" id="UP000826195">
    <property type="component" value="Unassembled WGS sequence"/>
</dbReference>
<name>A0AAV7J686_COTGL</name>
<evidence type="ECO:0000259" key="2">
    <source>
        <dbReference type="Pfam" id="PF08768"/>
    </source>
</evidence>
<evidence type="ECO:0000313" key="4">
    <source>
        <dbReference type="Proteomes" id="UP000826195"/>
    </source>
</evidence>
<dbReference type="EMBL" id="JAHXZJ010000001">
    <property type="protein sequence ID" value="KAH0566667.1"/>
    <property type="molecule type" value="Genomic_DNA"/>
</dbReference>
<accession>A0AAV7J686</accession>
<dbReference type="SUPFAM" id="SSF50814">
    <property type="entry name" value="Lipocalins"/>
    <property type="match status" value="1"/>
</dbReference>
<comment type="catalytic activity">
    <reaction evidence="1">
        <text>peroxynitrite = nitrate</text>
        <dbReference type="Rhea" id="RHEA:63116"/>
        <dbReference type="ChEBI" id="CHEBI:17632"/>
        <dbReference type="ChEBI" id="CHEBI:25941"/>
    </reaction>
    <physiologicalReaction direction="left-to-right" evidence="1">
        <dbReference type="Rhea" id="RHEA:63117"/>
    </physiologicalReaction>
</comment>
<evidence type="ECO:0000256" key="1">
    <source>
        <dbReference type="ARBA" id="ARBA00036993"/>
    </source>
</evidence>
<dbReference type="Pfam" id="PF08768">
    <property type="entry name" value="THAP4_heme-bd"/>
    <property type="match status" value="1"/>
</dbReference>